<evidence type="ECO:0000256" key="1">
    <source>
        <dbReference type="ARBA" id="ARBA00006987"/>
    </source>
</evidence>
<reference evidence="2 3" key="1">
    <citation type="submission" date="2021-01" db="EMBL/GenBank/DDBJ databases">
        <title>Belnapia mucosa sp. nov. and Belnapia arida sp. nov., isolated from the Tabernas Desert (Almeria, Spain).</title>
        <authorList>
            <person name="Molina-Menor E."/>
            <person name="Vidal-Verdu A."/>
            <person name="Calonge A."/>
            <person name="Satari L."/>
            <person name="Pereto Magraner J."/>
            <person name="Porcar Miralles M."/>
        </authorList>
    </citation>
    <scope>NUCLEOTIDE SEQUENCE [LARGE SCALE GENOMIC DNA]</scope>
    <source>
        <strain evidence="2 3">T6</strain>
    </source>
</reference>
<comment type="similarity">
    <text evidence="1">Belongs to the UPF0065 (bug) family.</text>
</comment>
<dbReference type="SUPFAM" id="SSF53850">
    <property type="entry name" value="Periplasmic binding protein-like II"/>
    <property type="match status" value="1"/>
</dbReference>
<dbReference type="PANTHER" id="PTHR42928">
    <property type="entry name" value="TRICARBOXYLATE-BINDING PROTEIN"/>
    <property type="match status" value="1"/>
</dbReference>
<evidence type="ECO:0000313" key="2">
    <source>
        <dbReference type="EMBL" id="MBL6455639.1"/>
    </source>
</evidence>
<dbReference type="CDD" id="cd13578">
    <property type="entry name" value="PBP2_Bug27"/>
    <property type="match status" value="1"/>
</dbReference>
<sequence>MNQGITRRAALALGGASLGLPAARAQEGWPGGPLRIVVPFAAGGSTDAVARLVSPGLTQRLGHPVVVENRSGGAGAIGTDVVAKARPDGQTWLLTFDSHAVMPDLVPNLPFNLTRDLDPVMLIGGAPYVIATRPDKPYRNLADLVAAAKARPDGVSYGSTGNGTIGHLTMMLLQSRTGTSMPHLAYRGGGLAVNDAVAGHIEVMIGSAALVAPHIAGGTLRALVQFGPTRLPALAAVQTAEEAGFPGLQAEAWWGVFAPAGTPAPIIARMNAALRETLTEERVRQQMEETQQARLALSDPDTLRSFVDRQVEVWGRIVRENRIKAD</sequence>
<comment type="caution">
    <text evidence="2">The sequence shown here is derived from an EMBL/GenBank/DDBJ whole genome shotgun (WGS) entry which is preliminary data.</text>
</comment>
<accession>A0ABS1V1R3</accession>
<dbReference type="EMBL" id="JAEUXJ010000003">
    <property type="protein sequence ID" value="MBL6455639.1"/>
    <property type="molecule type" value="Genomic_DNA"/>
</dbReference>
<dbReference type="PIRSF" id="PIRSF017082">
    <property type="entry name" value="YflP"/>
    <property type="match status" value="1"/>
</dbReference>
<dbReference type="Gene3D" id="3.40.190.150">
    <property type="entry name" value="Bordetella uptake gene, domain 1"/>
    <property type="match status" value="1"/>
</dbReference>
<dbReference type="InterPro" id="IPR005064">
    <property type="entry name" value="BUG"/>
</dbReference>
<name>A0ABS1V1R3_9PROT</name>
<organism evidence="2 3">
    <name type="scientific">Belnapia mucosa</name>
    <dbReference type="NCBI Taxonomy" id="2804532"/>
    <lineage>
        <taxon>Bacteria</taxon>
        <taxon>Pseudomonadati</taxon>
        <taxon>Pseudomonadota</taxon>
        <taxon>Alphaproteobacteria</taxon>
        <taxon>Acetobacterales</taxon>
        <taxon>Roseomonadaceae</taxon>
        <taxon>Belnapia</taxon>
    </lineage>
</organism>
<dbReference type="InterPro" id="IPR042100">
    <property type="entry name" value="Bug_dom1"/>
</dbReference>
<dbReference type="Gene3D" id="3.40.190.10">
    <property type="entry name" value="Periplasmic binding protein-like II"/>
    <property type="match status" value="1"/>
</dbReference>
<dbReference type="Proteomes" id="UP000606490">
    <property type="component" value="Unassembled WGS sequence"/>
</dbReference>
<dbReference type="RefSeq" id="WP_202825370.1">
    <property type="nucleotide sequence ID" value="NZ_JAEUXJ010000003.1"/>
</dbReference>
<keyword evidence="3" id="KW-1185">Reference proteome</keyword>
<dbReference type="Pfam" id="PF03401">
    <property type="entry name" value="TctC"/>
    <property type="match status" value="1"/>
</dbReference>
<evidence type="ECO:0000313" key="3">
    <source>
        <dbReference type="Proteomes" id="UP000606490"/>
    </source>
</evidence>
<proteinExistence type="inferred from homology"/>
<dbReference type="PANTHER" id="PTHR42928:SF5">
    <property type="entry name" value="BLR1237 PROTEIN"/>
    <property type="match status" value="1"/>
</dbReference>
<gene>
    <name evidence="2" type="ORF">JMJ55_09915</name>
</gene>
<protein>
    <submittedName>
        <fullName evidence="2">Tripartite tricarboxylate transporter substrate binding protein</fullName>
    </submittedName>
</protein>